<dbReference type="NCBIfam" id="NF003676">
    <property type="entry name" value="PRK05303.1"/>
    <property type="match status" value="1"/>
</dbReference>
<accession>A0AA37W895</accession>
<evidence type="ECO:0000256" key="4">
    <source>
        <dbReference type="ARBA" id="ARBA00022729"/>
    </source>
</evidence>
<proteinExistence type="inferred from homology"/>
<keyword evidence="7" id="KW-0969">Cilium</keyword>
<comment type="similarity">
    <text evidence="3 6">Belongs to the FlgI family.</text>
</comment>
<dbReference type="PANTHER" id="PTHR30381">
    <property type="entry name" value="FLAGELLAR P-RING PERIPLASMIC PROTEIN FLGI"/>
    <property type="match status" value="1"/>
</dbReference>
<organism evidence="7 8">
    <name type="scientific">Litoribrevibacter albus</name>
    <dbReference type="NCBI Taxonomy" id="1473156"/>
    <lineage>
        <taxon>Bacteria</taxon>
        <taxon>Pseudomonadati</taxon>
        <taxon>Pseudomonadota</taxon>
        <taxon>Gammaproteobacteria</taxon>
        <taxon>Oceanospirillales</taxon>
        <taxon>Oceanospirillaceae</taxon>
        <taxon>Litoribrevibacter</taxon>
    </lineage>
</organism>
<dbReference type="GO" id="GO:0005198">
    <property type="term" value="F:structural molecule activity"/>
    <property type="evidence" value="ECO:0007669"/>
    <property type="project" value="InterPro"/>
</dbReference>
<dbReference type="InterPro" id="IPR001782">
    <property type="entry name" value="Flag_FlgI"/>
</dbReference>
<dbReference type="HAMAP" id="MF_00416">
    <property type="entry name" value="FlgI"/>
    <property type="match status" value="1"/>
</dbReference>
<evidence type="ECO:0000256" key="3">
    <source>
        <dbReference type="ARBA" id="ARBA00008994"/>
    </source>
</evidence>
<evidence type="ECO:0000313" key="8">
    <source>
        <dbReference type="Proteomes" id="UP001161389"/>
    </source>
</evidence>
<dbReference type="PRINTS" id="PR01010">
    <property type="entry name" value="FLGPRINGFLGI"/>
</dbReference>
<keyword evidence="7" id="KW-0966">Cell projection</keyword>
<keyword evidence="5 6" id="KW-0975">Bacterial flagellum</keyword>
<protein>
    <recommendedName>
        <fullName evidence="6">Flagellar P-ring protein</fullName>
    </recommendedName>
    <alternativeName>
        <fullName evidence="6">Basal body P-ring protein</fullName>
    </alternativeName>
</protein>
<name>A0AA37W895_9GAMM</name>
<comment type="subunit">
    <text evidence="6">The basal body constitutes a major portion of the flagellar organelle and consists of four rings (L,P,S, and M) mounted on a central rod.</text>
</comment>
<dbReference type="AlphaFoldDB" id="A0AA37W895"/>
<dbReference type="GO" id="GO:0009428">
    <property type="term" value="C:bacterial-type flagellum basal body, distal rod, P ring"/>
    <property type="evidence" value="ECO:0007669"/>
    <property type="project" value="InterPro"/>
</dbReference>
<keyword evidence="7" id="KW-0282">Flagellum</keyword>
<reference evidence="7" key="1">
    <citation type="journal article" date="2014" name="Int. J. Syst. Evol. Microbiol.">
        <title>Complete genome sequence of Corynebacterium casei LMG S-19264T (=DSM 44701T), isolated from a smear-ripened cheese.</title>
        <authorList>
            <consortium name="US DOE Joint Genome Institute (JGI-PGF)"/>
            <person name="Walter F."/>
            <person name="Albersmeier A."/>
            <person name="Kalinowski J."/>
            <person name="Ruckert C."/>
        </authorList>
    </citation>
    <scope>NUCLEOTIDE SEQUENCE</scope>
    <source>
        <strain evidence="7">NBRC 110071</strain>
    </source>
</reference>
<comment type="caution">
    <text evidence="7">The sequence shown here is derived from an EMBL/GenBank/DDBJ whole genome shotgun (WGS) entry which is preliminary data.</text>
</comment>
<evidence type="ECO:0000256" key="1">
    <source>
        <dbReference type="ARBA" id="ARBA00002591"/>
    </source>
</evidence>
<keyword evidence="4" id="KW-0732">Signal</keyword>
<evidence type="ECO:0000256" key="2">
    <source>
        <dbReference type="ARBA" id="ARBA00004117"/>
    </source>
</evidence>
<dbReference type="GO" id="GO:0030288">
    <property type="term" value="C:outer membrane-bounded periplasmic space"/>
    <property type="evidence" value="ECO:0007669"/>
    <property type="project" value="InterPro"/>
</dbReference>
<reference evidence="7" key="2">
    <citation type="submission" date="2023-01" db="EMBL/GenBank/DDBJ databases">
        <title>Draft genome sequence of Litoribrevibacter albus strain NBRC 110071.</title>
        <authorList>
            <person name="Sun Q."/>
            <person name="Mori K."/>
        </authorList>
    </citation>
    <scope>NUCLEOTIDE SEQUENCE</scope>
    <source>
        <strain evidence="7">NBRC 110071</strain>
    </source>
</reference>
<evidence type="ECO:0000256" key="5">
    <source>
        <dbReference type="ARBA" id="ARBA00023143"/>
    </source>
</evidence>
<dbReference type="GO" id="GO:0071973">
    <property type="term" value="P:bacterial-type flagellum-dependent cell motility"/>
    <property type="evidence" value="ECO:0007669"/>
    <property type="project" value="InterPro"/>
</dbReference>
<comment type="function">
    <text evidence="1 6">Assembles around the rod to form the L-ring and probably protects the motor/basal body from shearing forces during rotation.</text>
</comment>
<dbReference type="EMBL" id="BSNM01000015">
    <property type="protein sequence ID" value="GLQ32218.1"/>
    <property type="molecule type" value="Genomic_DNA"/>
</dbReference>
<dbReference type="PANTHER" id="PTHR30381:SF0">
    <property type="entry name" value="FLAGELLAR P-RING PROTEIN"/>
    <property type="match status" value="1"/>
</dbReference>
<evidence type="ECO:0000313" key="7">
    <source>
        <dbReference type="EMBL" id="GLQ32218.1"/>
    </source>
</evidence>
<comment type="subcellular location">
    <subcellularLocation>
        <location evidence="2 6">Bacterial flagellum basal body</location>
    </subcellularLocation>
</comment>
<sequence length="399" mass="41804">MYVAGVIKFLKKQVVLTKSAMAMSVMSMSVMSMSVMSMSVIVVLLSMLSAPQLVMAERLKDIASVAGVRSNQLVGYGLVVGLDGTGDKAPFTDQTFRNMMSQFGITIPSGTNPKLKNVAAVAVHADLLAFAKPGQNMDITVSSIGNASSLRGGTLLMTPLKGADGQVYAVAQGSLVVGGFGVEGNDGSSLTVNVPSVGRIPNGAIVERAVPTSFNQGDSLVFNLNSSDFTTAKRVVDRVNQLLGKGMASAMDSTSIRVTAPRDPSQRVSFMSMLENLEVDPGEDRAKVVINSRTGTIVVGQHVKVDPVAITHGSLTVSINENFDVNQPNALGQGETVVTPRTELNAQEAINPMFMFQGSTSLQEIVSAVNQVGASPSDLIAILEAMKKAGALKADLIVL</sequence>
<gene>
    <name evidence="6 7" type="primary">flgI</name>
    <name evidence="7" type="ORF">GCM10007876_26970</name>
</gene>
<dbReference type="Pfam" id="PF02119">
    <property type="entry name" value="FlgI"/>
    <property type="match status" value="1"/>
</dbReference>
<evidence type="ECO:0000256" key="6">
    <source>
        <dbReference type="HAMAP-Rule" id="MF_00416"/>
    </source>
</evidence>
<dbReference type="Proteomes" id="UP001161389">
    <property type="component" value="Unassembled WGS sequence"/>
</dbReference>
<keyword evidence="8" id="KW-1185">Reference proteome</keyword>